<keyword evidence="2" id="KW-1185">Reference proteome</keyword>
<accession>A0A015I186</accession>
<gene>
    <name evidence="1" type="ORF">RirG_268290</name>
</gene>
<proteinExistence type="predicted"/>
<dbReference type="EMBL" id="JEMT01029821">
    <property type="protein sequence ID" value="EXX50697.1"/>
    <property type="molecule type" value="Genomic_DNA"/>
</dbReference>
<dbReference type="Proteomes" id="UP000022910">
    <property type="component" value="Unassembled WGS sequence"/>
</dbReference>
<organism evidence="1 2">
    <name type="scientific">Rhizophagus irregularis (strain DAOM 197198w)</name>
    <name type="common">Glomus intraradices</name>
    <dbReference type="NCBI Taxonomy" id="1432141"/>
    <lineage>
        <taxon>Eukaryota</taxon>
        <taxon>Fungi</taxon>
        <taxon>Fungi incertae sedis</taxon>
        <taxon>Mucoromycota</taxon>
        <taxon>Glomeromycotina</taxon>
        <taxon>Glomeromycetes</taxon>
        <taxon>Glomerales</taxon>
        <taxon>Glomeraceae</taxon>
        <taxon>Rhizophagus</taxon>
    </lineage>
</organism>
<sequence>MADTVNAHQKILEDLYQIFLIEVTPLVPPYNEEASMDSKFETLREAMRRSKRMGDRRMHLVNAFFLGQFLEKKVKTNALRSHYTQQLTLHYRITSQRVYYLFEAFGVSQIMRTVNITLTLVRKLSQEEYQDLVMRSLEIFNGVEN</sequence>
<dbReference type="HOGENOM" id="CLU_149525_0_0_1"/>
<evidence type="ECO:0000313" key="1">
    <source>
        <dbReference type="EMBL" id="EXX50697.1"/>
    </source>
</evidence>
<reference evidence="1 2" key="1">
    <citation type="submission" date="2014-02" db="EMBL/GenBank/DDBJ databases">
        <title>Single nucleus genome sequencing reveals high similarity among nuclei of an endomycorrhizal fungus.</title>
        <authorList>
            <person name="Lin K."/>
            <person name="Geurts R."/>
            <person name="Zhang Z."/>
            <person name="Limpens E."/>
            <person name="Saunders D.G."/>
            <person name="Mu D."/>
            <person name="Pang E."/>
            <person name="Cao H."/>
            <person name="Cha H."/>
            <person name="Lin T."/>
            <person name="Zhou Q."/>
            <person name="Shang Y."/>
            <person name="Li Y."/>
            <person name="Ivanov S."/>
            <person name="Sharma T."/>
            <person name="Velzen R.V."/>
            <person name="Ruijter N.D."/>
            <person name="Aanen D.K."/>
            <person name="Win J."/>
            <person name="Kamoun S."/>
            <person name="Bisseling T."/>
            <person name="Huang S."/>
        </authorList>
    </citation>
    <scope>NUCLEOTIDE SEQUENCE [LARGE SCALE GENOMIC DNA]</scope>
    <source>
        <strain evidence="2">DAOM197198w</strain>
    </source>
</reference>
<name>A0A015I186_RHIIW</name>
<dbReference type="OrthoDB" id="2310764at2759"/>
<protein>
    <submittedName>
        <fullName evidence="1">Uncharacterized protein</fullName>
    </submittedName>
</protein>
<evidence type="ECO:0000313" key="2">
    <source>
        <dbReference type="Proteomes" id="UP000022910"/>
    </source>
</evidence>
<comment type="caution">
    <text evidence="1">The sequence shown here is derived from an EMBL/GenBank/DDBJ whole genome shotgun (WGS) entry which is preliminary data.</text>
</comment>
<dbReference type="AlphaFoldDB" id="A0A015I186"/>